<gene>
    <name evidence="2" type="ORF">UR67_C0003G0101</name>
</gene>
<dbReference type="SUPFAM" id="SSF56655">
    <property type="entry name" value="Carbohydrate phosphatase"/>
    <property type="match status" value="1"/>
</dbReference>
<dbReference type="InterPro" id="IPR000760">
    <property type="entry name" value="Inositol_monophosphatase-like"/>
</dbReference>
<dbReference type="AlphaFoldDB" id="A0A0G0BK64"/>
<dbReference type="Gene3D" id="3.30.540.10">
    <property type="entry name" value="Fructose-1,6-Bisphosphatase, subunit A, domain 1"/>
    <property type="match status" value="1"/>
</dbReference>
<reference evidence="2 3" key="1">
    <citation type="journal article" date="2015" name="Nature">
        <title>rRNA introns, odd ribosomes, and small enigmatic genomes across a large radiation of phyla.</title>
        <authorList>
            <person name="Brown C.T."/>
            <person name="Hug L.A."/>
            <person name="Thomas B.C."/>
            <person name="Sharon I."/>
            <person name="Castelle C.J."/>
            <person name="Singh A."/>
            <person name="Wilkins M.J."/>
            <person name="Williams K.H."/>
            <person name="Banfield J.F."/>
        </authorList>
    </citation>
    <scope>NUCLEOTIDE SEQUENCE [LARGE SCALE GENOMIC DNA]</scope>
</reference>
<evidence type="ECO:0000256" key="1">
    <source>
        <dbReference type="PIRSR" id="PIRSR600760-2"/>
    </source>
</evidence>
<proteinExistence type="predicted"/>
<comment type="cofactor">
    <cofactor evidence="1">
        <name>Mg(2+)</name>
        <dbReference type="ChEBI" id="CHEBI:18420"/>
    </cofactor>
</comment>
<dbReference type="Proteomes" id="UP000034581">
    <property type="component" value="Unassembled WGS sequence"/>
</dbReference>
<keyword evidence="1" id="KW-0479">Metal-binding</keyword>
<feature type="binding site" evidence="1">
    <location>
        <position position="88"/>
    </location>
    <ligand>
        <name>Mg(2+)</name>
        <dbReference type="ChEBI" id="CHEBI:18420"/>
        <label>1</label>
        <note>catalytic</note>
    </ligand>
</feature>
<comment type="caution">
    <text evidence="2">The sequence shown here is derived from an EMBL/GenBank/DDBJ whole genome shotgun (WGS) entry which is preliminary data.</text>
</comment>
<keyword evidence="1" id="KW-0460">Magnesium</keyword>
<dbReference type="PRINTS" id="PR00377">
    <property type="entry name" value="IMPHPHTASES"/>
</dbReference>
<evidence type="ECO:0000313" key="3">
    <source>
        <dbReference type="Proteomes" id="UP000034581"/>
    </source>
</evidence>
<organism evidence="2 3">
    <name type="scientific">candidate division CPR3 bacterium GW2011_GWF2_35_18</name>
    <dbReference type="NCBI Taxonomy" id="1618350"/>
    <lineage>
        <taxon>Bacteria</taxon>
        <taxon>Bacteria division CPR3</taxon>
    </lineage>
</organism>
<name>A0A0G0BK64_UNCC3</name>
<protein>
    <submittedName>
        <fullName evidence="2">D-fructose 1,6-bisphosphatase</fullName>
    </submittedName>
</protein>
<sequence length="266" mass="29614">MSKDFSYHIKTILELAKETFQENQSLNKEIGIINVKGDEVLAMDKKMESVIIDYLRKEKLPVSIFSEEIGFLELHNNPTHLVVFDPLDGSTNYQIGQNLMPYGLMIAVYEGSTPKLSDIKASGMYEVTSKRGFIFDGSTTRNLEGVQISVNRQWGISAKTPVHFDLYYKEAVQKFGSLAQNVHLKWGGSNISSLLYVLSEIGAVMGSVKMRPEEIGAVASLINGANGIVVDLKGNNLMNYSFGVDSIYPFIAGNKEIVRYLIKEIN</sequence>
<accession>A0A0G0BK64</accession>
<feature type="binding site" evidence="1">
    <location>
        <position position="67"/>
    </location>
    <ligand>
        <name>Mg(2+)</name>
        <dbReference type="ChEBI" id="CHEBI:18420"/>
        <label>1</label>
        <note>catalytic</note>
    </ligand>
</feature>
<feature type="binding site" evidence="1">
    <location>
        <position position="85"/>
    </location>
    <ligand>
        <name>Mg(2+)</name>
        <dbReference type="ChEBI" id="CHEBI:18420"/>
        <label>1</label>
        <note>catalytic</note>
    </ligand>
</feature>
<dbReference type="STRING" id="1618350.UR67_C0003G0101"/>
<evidence type="ECO:0000313" key="2">
    <source>
        <dbReference type="EMBL" id="KKP69823.1"/>
    </source>
</evidence>
<feature type="binding site" evidence="1">
    <location>
        <position position="87"/>
    </location>
    <ligand>
        <name>Mg(2+)</name>
        <dbReference type="ChEBI" id="CHEBI:18420"/>
        <label>1</label>
        <note>catalytic</note>
    </ligand>
</feature>
<dbReference type="GO" id="GO:0046872">
    <property type="term" value="F:metal ion binding"/>
    <property type="evidence" value="ECO:0007669"/>
    <property type="project" value="UniProtKB-KW"/>
</dbReference>
<dbReference type="EMBL" id="LBQB01000003">
    <property type="protein sequence ID" value="KKP69823.1"/>
    <property type="molecule type" value="Genomic_DNA"/>
</dbReference>
<dbReference type="Pfam" id="PF00459">
    <property type="entry name" value="Inositol_P"/>
    <property type="match status" value="1"/>
</dbReference>